<dbReference type="EMBL" id="CP002869">
    <property type="protein sequence ID" value="AEI43992.1"/>
    <property type="molecule type" value="Genomic_DNA"/>
</dbReference>
<gene>
    <name evidence="1" type="ordered locus">KNP414_05468</name>
</gene>
<name>F8FI89_PAEMK</name>
<evidence type="ECO:0000313" key="2">
    <source>
        <dbReference type="Proteomes" id="UP000006620"/>
    </source>
</evidence>
<dbReference type="Proteomes" id="UP000006620">
    <property type="component" value="Chromosome"/>
</dbReference>
<dbReference type="KEGG" id="pms:KNP414_05468"/>
<dbReference type="HOGENOM" id="CLU_3273796_0_0_9"/>
<sequence>MKGEPPRCGHHGLRRAGTLKVTAAAKDGSGVTGSMYITLIM</sequence>
<proteinExistence type="predicted"/>
<reference evidence="2" key="1">
    <citation type="submission" date="2011-06" db="EMBL/GenBank/DDBJ databases">
        <title>Complete genome sequence of Paenibacillus mucilaginosus KNP414.</title>
        <authorList>
            <person name="Wang J."/>
            <person name="Hu S."/>
            <person name="Hu X."/>
            <person name="Zhang B."/>
            <person name="Dong D."/>
            <person name="Zhang S."/>
            <person name="Zhao K."/>
            <person name="Wu D."/>
        </authorList>
    </citation>
    <scope>NUCLEOTIDE SEQUENCE [LARGE SCALE GENOMIC DNA]</scope>
    <source>
        <strain evidence="2">KNP414</strain>
    </source>
</reference>
<organism evidence="1 2">
    <name type="scientific">Paenibacillus mucilaginosus (strain KNP414)</name>
    <dbReference type="NCBI Taxonomy" id="1036673"/>
    <lineage>
        <taxon>Bacteria</taxon>
        <taxon>Bacillati</taxon>
        <taxon>Bacillota</taxon>
        <taxon>Bacilli</taxon>
        <taxon>Bacillales</taxon>
        <taxon>Paenibacillaceae</taxon>
        <taxon>Paenibacillus</taxon>
    </lineage>
</organism>
<reference evidence="1 2" key="2">
    <citation type="journal article" date="2013" name="Genome Announc.">
        <title>Genome Sequence of Growth-Improving Paenibacillus mucilaginosus Strain KNP414.</title>
        <authorList>
            <person name="Lu J.J."/>
            <person name="Wang J.F."/>
            <person name="Hu X.F."/>
        </authorList>
    </citation>
    <scope>NUCLEOTIDE SEQUENCE [LARGE SCALE GENOMIC DNA]</scope>
    <source>
        <strain evidence="1 2">KNP414</strain>
    </source>
</reference>
<dbReference type="AlphaFoldDB" id="F8FI89"/>
<accession>F8FI89</accession>
<protein>
    <submittedName>
        <fullName evidence="1">Uncharacterized protein</fullName>
    </submittedName>
</protein>
<evidence type="ECO:0000313" key="1">
    <source>
        <dbReference type="EMBL" id="AEI43992.1"/>
    </source>
</evidence>